<dbReference type="SUPFAM" id="SSF54637">
    <property type="entry name" value="Thioesterase/thiol ester dehydrase-isomerase"/>
    <property type="match status" value="1"/>
</dbReference>
<dbReference type="Proteomes" id="UP000002368">
    <property type="component" value="Chromosome"/>
</dbReference>
<organism evidence="2 3">
    <name type="scientific">Kyrpidia tusciae (strain DSM 2912 / NBRC 15312 / T2)</name>
    <name type="common">Bacillus tusciae</name>
    <dbReference type="NCBI Taxonomy" id="562970"/>
    <lineage>
        <taxon>Bacteria</taxon>
        <taxon>Bacillati</taxon>
        <taxon>Bacillota</taxon>
        <taxon>Bacilli</taxon>
        <taxon>Bacillales</taxon>
        <taxon>Alicyclobacillaceae</taxon>
        <taxon>Kyrpidia</taxon>
    </lineage>
</organism>
<accession>D5WSI8</accession>
<dbReference type="eggNOG" id="COG2030">
    <property type="taxonomic scope" value="Bacteria"/>
</dbReference>
<evidence type="ECO:0000259" key="1">
    <source>
        <dbReference type="Pfam" id="PF01575"/>
    </source>
</evidence>
<dbReference type="InterPro" id="IPR029069">
    <property type="entry name" value="HotDog_dom_sf"/>
</dbReference>
<dbReference type="STRING" id="562970.Btus_2340"/>
<feature type="domain" description="MaoC-like" evidence="1">
    <location>
        <begin position="24"/>
        <end position="129"/>
    </location>
</feature>
<proteinExistence type="predicted"/>
<evidence type="ECO:0000313" key="2">
    <source>
        <dbReference type="EMBL" id="ADG07007.1"/>
    </source>
</evidence>
<dbReference type="InterPro" id="IPR052342">
    <property type="entry name" value="MCH/BMMD"/>
</dbReference>
<dbReference type="PANTHER" id="PTHR43664">
    <property type="entry name" value="MONOAMINE OXIDASE-RELATED"/>
    <property type="match status" value="1"/>
</dbReference>
<name>D5WSI8_KYRT2</name>
<dbReference type="HOGENOM" id="CLU_094876_0_0_9"/>
<reference evidence="2 3" key="1">
    <citation type="journal article" date="2011" name="Stand. Genomic Sci.">
        <title>Complete genome sequence of the thermophilic, hydrogen-oxidizing Bacillus tusciae type strain (T2) and reclassification in the new genus, Kyrpidia gen. nov. as Kyrpidia tusciae comb. nov. and emendation of the family Alicyclobacillaceae da Costa and Rainey, 2010.</title>
        <authorList>
            <person name="Klenk H.P."/>
            <person name="Lapidus A."/>
            <person name="Chertkov O."/>
            <person name="Copeland A."/>
            <person name="Del Rio T.G."/>
            <person name="Nolan M."/>
            <person name="Lucas S."/>
            <person name="Chen F."/>
            <person name="Tice H."/>
            <person name="Cheng J.F."/>
            <person name="Han C."/>
            <person name="Bruce D."/>
            <person name="Goodwin L."/>
            <person name="Pitluck S."/>
            <person name="Pati A."/>
            <person name="Ivanova N."/>
            <person name="Mavromatis K."/>
            <person name="Daum C."/>
            <person name="Chen A."/>
            <person name="Palaniappan K."/>
            <person name="Chang Y.J."/>
            <person name="Land M."/>
            <person name="Hauser L."/>
            <person name="Jeffries C.D."/>
            <person name="Detter J.C."/>
            <person name="Rohde M."/>
            <person name="Abt B."/>
            <person name="Pukall R."/>
            <person name="Goker M."/>
            <person name="Bristow J."/>
            <person name="Markowitz V."/>
            <person name="Hugenholtz P."/>
            <person name="Eisen J.A."/>
        </authorList>
    </citation>
    <scope>NUCLEOTIDE SEQUENCE [LARGE SCALE GENOMIC DNA]</scope>
    <source>
        <strain evidence="2 3">DSM 2912</strain>
    </source>
</reference>
<evidence type="ECO:0000313" key="3">
    <source>
        <dbReference type="Proteomes" id="UP000002368"/>
    </source>
</evidence>
<sequence>MGWKGDRRVRGLFWEDYTDQWKMETAQRTLTEWDVLQFVTACGMTESLFLDEEYIRNQTPFRRRIAPGALIFSYAEGLVMQSGILEGTGIAYLAGEMDIKRPLFVGDGMRVRLTLVEKRETSNPERGIVVTENAVFNHRGELVLRYWPRRLIRRRAAGDADEISQDS</sequence>
<dbReference type="AlphaFoldDB" id="D5WSI8"/>
<dbReference type="KEGG" id="bts:Btus_2340"/>
<dbReference type="EMBL" id="CP002017">
    <property type="protein sequence ID" value="ADG07007.1"/>
    <property type="molecule type" value="Genomic_DNA"/>
</dbReference>
<dbReference type="InterPro" id="IPR002539">
    <property type="entry name" value="MaoC-like_dom"/>
</dbReference>
<keyword evidence="3" id="KW-1185">Reference proteome</keyword>
<dbReference type="Gene3D" id="3.10.129.10">
    <property type="entry name" value="Hotdog Thioesterase"/>
    <property type="match status" value="1"/>
</dbReference>
<dbReference type="PANTHER" id="PTHR43664:SF1">
    <property type="entry name" value="BETA-METHYLMALYL-COA DEHYDRATASE"/>
    <property type="match status" value="1"/>
</dbReference>
<protein>
    <submittedName>
        <fullName evidence="2">MaoC domain protein dehydratase</fullName>
    </submittedName>
</protein>
<dbReference type="Pfam" id="PF01575">
    <property type="entry name" value="MaoC_dehydratas"/>
    <property type="match status" value="1"/>
</dbReference>
<gene>
    <name evidence="2" type="ordered locus">Btus_2340</name>
</gene>